<evidence type="ECO:0000313" key="8">
    <source>
        <dbReference type="EMBL" id="VDP00275.1"/>
    </source>
</evidence>
<gene>
    <name evidence="8" type="ORF">HPBE_LOCUS14626</name>
</gene>
<evidence type="ECO:0000256" key="1">
    <source>
        <dbReference type="ARBA" id="ARBA00004370"/>
    </source>
</evidence>
<evidence type="ECO:0000256" key="4">
    <source>
        <dbReference type="ARBA" id="ARBA00022989"/>
    </source>
</evidence>
<evidence type="ECO:0000259" key="7">
    <source>
        <dbReference type="Pfam" id="PF01490"/>
    </source>
</evidence>
<organism evidence="9 10">
    <name type="scientific">Heligmosomoides polygyrus</name>
    <name type="common">Parasitic roundworm</name>
    <dbReference type="NCBI Taxonomy" id="6339"/>
    <lineage>
        <taxon>Eukaryota</taxon>
        <taxon>Metazoa</taxon>
        <taxon>Ecdysozoa</taxon>
        <taxon>Nematoda</taxon>
        <taxon>Chromadorea</taxon>
        <taxon>Rhabditida</taxon>
        <taxon>Rhabditina</taxon>
        <taxon>Rhabditomorpha</taxon>
        <taxon>Strongyloidea</taxon>
        <taxon>Heligmosomidae</taxon>
        <taxon>Heligmosomoides</taxon>
    </lineage>
</organism>
<accession>A0A183G0J8</accession>
<dbReference type="OrthoDB" id="655540at2759"/>
<dbReference type="InterPro" id="IPR013057">
    <property type="entry name" value="AA_transpt_TM"/>
</dbReference>
<feature type="transmembrane region" description="Helical" evidence="6">
    <location>
        <begin position="155"/>
        <end position="177"/>
    </location>
</feature>
<keyword evidence="3 6" id="KW-0812">Transmembrane</keyword>
<dbReference type="GO" id="GO:0016020">
    <property type="term" value="C:membrane"/>
    <property type="evidence" value="ECO:0007669"/>
    <property type="project" value="UniProtKB-SubCell"/>
</dbReference>
<evidence type="ECO:0000256" key="6">
    <source>
        <dbReference type="SAM" id="Phobius"/>
    </source>
</evidence>
<reference evidence="10" key="2">
    <citation type="submission" date="2019-09" db="UniProtKB">
        <authorList>
            <consortium name="WormBaseParasite"/>
        </authorList>
    </citation>
    <scope>IDENTIFICATION</scope>
</reference>
<evidence type="ECO:0000313" key="9">
    <source>
        <dbReference type="Proteomes" id="UP000050761"/>
    </source>
</evidence>
<feature type="transmembrane region" description="Helical" evidence="6">
    <location>
        <begin position="339"/>
        <end position="362"/>
    </location>
</feature>
<feature type="transmembrane region" description="Helical" evidence="6">
    <location>
        <begin position="275"/>
        <end position="294"/>
    </location>
</feature>
<feature type="domain" description="Amino acid transporter transmembrane" evidence="7">
    <location>
        <begin position="38"/>
        <end position="362"/>
    </location>
</feature>
<feature type="transmembrane region" description="Helical" evidence="6">
    <location>
        <begin position="231"/>
        <end position="254"/>
    </location>
</feature>
<comment type="subcellular location">
    <subcellularLocation>
        <location evidence="1">Membrane</location>
    </subcellularLocation>
</comment>
<feature type="transmembrane region" description="Helical" evidence="6">
    <location>
        <begin position="198"/>
        <end position="219"/>
    </location>
</feature>
<keyword evidence="5 6" id="KW-0472">Membrane</keyword>
<reference evidence="8 9" key="1">
    <citation type="submission" date="2018-11" db="EMBL/GenBank/DDBJ databases">
        <authorList>
            <consortium name="Pathogen Informatics"/>
        </authorList>
    </citation>
    <scope>NUCLEOTIDE SEQUENCE [LARGE SCALE GENOMIC DNA]</scope>
</reference>
<feature type="transmembrane region" description="Helical" evidence="6">
    <location>
        <begin position="130"/>
        <end position="149"/>
    </location>
</feature>
<dbReference type="Pfam" id="PF01490">
    <property type="entry name" value="Aa_trans"/>
    <property type="match status" value="1"/>
</dbReference>
<sequence>MARLNNIGELIALIIILFVSITVPLLDEMFYVFPEFYSGFALLIVMMSVTLYTAWALGNSWNILLNTWPEYRVHCRKPYPEIAFRAMGEHARRFVSIVNDITQFGISTVYLLLSSKNIHDVVKTYAHTDFSYCFVVLILAVCLLPVTLLKSPQDFWWAVVAAMFTTAAAVVLIVVGISLDFGLCSQYTEVPPLKMKSFFLAVGTLIFSCGGHAAFPTIQHDMRNPGEYGKSLVVSFLMLFLMYGAIATTGYFTYHDAIRDSILPSIQTQWIQQTCNILITIHCILTVTIVLNPLNQELEDVFHCPHHFCWQRVAVRSATMTAVVFVGESIPNFGPLLDLVGGSSMTLAAVILPCLFYVYLLAGHVQAKETGKDHTQVTFTE</sequence>
<dbReference type="FunFam" id="1.20.1740.10:FF:000052">
    <property type="entry name" value="Lysine histidine transporter-like 3"/>
    <property type="match status" value="1"/>
</dbReference>
<feature type="transmembrane region" description="Helical" evidence="6">
    <location>
        <begin position="7"/>
        <end position="26"/>
    </location>
</feature>
<keyword evidence="2" id="KW-0813">Transport</keyword>
<evidence type="ECO:0000256" key="2">
    <source>
        <dbReference type="ARBA" id="ARBA00022448"/>
    </source>
</evidence>
<protein>
    <submittedName>
        <fullName evidence="10">Aa_trans domain-containing protein</fullName>
    </submittedName>
</protein>
<evidence type="ECO:0000313" key="10">
    <source>
        <dbReference type="WBParaSite" id="HPBE_0001462501-mRNA-1"/>
    </source>
</evidence>
<accession>A0A3P8AYE6</accession>
<proteinExistence type="predicted"/>
<keyword evidence="9" id="KW-1185">Reference proteome</keyword>
<dbReference type="AlphaFoldDB" id="A0A183G0J8"/>
<name>A0A183G0J8_HELPZ</name>
<evidence type="ECO:0000256" key="3">
    <source>
        <dbReference type="ARBA" id="ARBA00022692"/>
    </source>
</evidence>
<dbReference type="EMBL" id="UZAH01028456">
    <property type="protein sequence ID" value="VDP00275.1"/>
    <property type="molecule type" value="Genomic_DNA"/>
</dbReference>
<dbReference type="PANTHER" id="PTHR48017">
    <property type="entry name" value="OS05G0424000 PROTEIN-RELATED"/>
    <property type="match status" value="1"/>
</dbReference>
<dbReference type="WBParaSite" id="HPBE_0001462501-mRNA-1">
    <property type="protein sequence ID" value="HPBE_0001462501-mRNA-1"/>
    <property type="gene ID" value="HPBE_0001462501"/>
</dbReference>
<dbReference type="Proteomes" id="UP000050761">
    <property type="component" value="Unassembled WGS sequence"/>
</dbReference>
<feature type="transmembrane region" description="Helical" evidence="6">
    <location>
        <begin position="38"/>
        <end position="57"/>
    </location>
</feature>
<evidence type="ECO:0000256" key="5">
    <source>
        <dbReference type="ARBA" id="ARBA00023136"/>
    </source>
</evidence>
<keyword evidence="4 6" id="KW-1133">Transmembrane helix</keyword>